<proteinExistence type="predicted"/>
<dbReference type="OrthoDB" id="3555317at2759"/>
<evidence type="ECO:0000256" key="1">
    <source>
        <dbReference type="SAM" id="MobiDB-lite"/>
    </source>
</evidence>
<name>G9N325_HYPVG</name>
<reference evidence="2 3" key="1">
    <citation type="journal article" date="2011" name="Genome Biol.">
        <title>Comparative genome sequence analysis underscores mycoparasitism as the ancestral life style of Trichoderma.</title>
        <authorList>
            <person name="Kubicek C.P."/>
            <person name="Herrera-Estrella A."/>
            <person name="Seidl-Seiboth V."/>
            <person name="Martinez D.A."/>
            <person name="Druzhinina I.S."/>
            <person name="Thon M."/>
            <person name="Zeilinger S."/>
            <person name="Casas-Flores S."/>
            <person name="Horwitz B.A."/>
            <person name="Mukherjee P.K."/>
            <person name="Mukherjee M."/>
            <person name="Kredics L."/>
            <person name="Alcaraz L.D."/>
            <person name="Aerts A."/>
            <person name="Antal Z."/>
            <person name="Atanasova L."/>
            <person name="Cervantes-Badillo M.G."/>
            <person name="Challacombe J."/>
            <person name="Chertkov O."/>
            <person name="McCluskey K."/>
            <person name="Coulpier F."/>
            <person name="Deshpande N."/>
            <person name="von Doehren H."/>
            <person name="Ebbole D.J."/>
            <person name="Esquivel-Naranjo E.U."/>
            <person name="Fekete E."/>
            <person name="Flipphi M."/>
            <person name="Glaser F."/>
            <person name="Gomez-Rodriguez E.Y."/>
            <person name="Gruber S."/>
            <person name="Han C."/>
            <person name="Henrissat B."/>
            <person name="Hermosa R."/>
            <person name="Hernandez-Onate M."/>
            <person name="Karaffa L."/>
            <person name="Kosti I."/>
            <person name="Le Crom S."/>
            <person name="Lindquist E."/>
            <person name="Lucas S."/>
            <person name="Luebeck M."/>
            <person name="Luebeck P.S."/>
            <person name="Margeot A."/>
            <person name="Metz B."/>
            <person name="Misra M."/>
            <person name="Nevalainen H."/>
            <person name="Omann M."/>
            <person name="Packer N."/>
            <person name="Perrone G."/>
            <person name="Uresti-Rivera E.E."/>
            <person name="Salamov A."/>
            <person name="Schmoll M."/>
            <person name="Seiboth B."/>
            <person name="Shapiro H."/>
            <person name="Sukno S."/>
            <person name="Tamayo-Ramos J.A."/>
            <person name="Tisch D."/>
            <person name="Wiest A."/>
            <person name="Wilkinson H.H."/>
            <person name="Zhang M."/>
            <person name="Coutinho P.M."/>
            <person name="Kenerley C.M."/>
            <person name="Monte E."/>
            <person name="Baker S.E."/>
            <person name="Grigoriev I.V."/>
        </authorList>
    </citation>
    <scope>NUCLEOTIDE SEQUENCE [LARGE SCALE GENOMIC DNA]</scope>
    <source>
        <strain evidence="3">Gv29-8 / FGSC 10586</strain>
    </source>
</reference>
<feature type="compositionally biased region" description="Polar residues" evidence="1">
    <location>
        <begin position="104"/>
        <end position="116"/>
    </location>
</feature>
<organism evidence="2 3">
    <name type="scientific">Hypocrea virens (strain Gv29-8 / FGSC 10586)</name>
    <name type="common">Gliocladium virens</name>
    <name type="synonym">Trichoderma virens</name>
    <dbReference type="NCBI Taxonomy" id="413071"/>
    <lineage>
        <taxon>Eukaryota</taxon>
        <taxon>Fungi</taxon>
        <taxon>Dikarya</taxon>
        <taxon>Ascomycota</taxon>
        <taxon>Pezizomycotina</taxon>
        <taxon>Sordariomycetes</taxon>
        <taxon>Hypocreomycetidae</taxon>
        <taxon>Hypocreales</taxon>
        <taxon>Hypocreaceae</taxon>
        <taxon>Trichoderma</taxon>
    </lineage>
</organism>
<dbReference type="RefSeq" id="XP_013952910.1">
    <property type="nucleotide sequence ID" value="XM_014097435.1"/>
</dbReference>
<protein>
    <recommendedName>
        <fullName evidence="4">BZIP domain-containing protein</fullName>
    </recommendedName>
</protein>
<feature type="region of interest" description="Disordered" evidence="1">
    <location>
        <begin position="1"/>
        <end position="21"/>
    </location>
</feature>
<dbReference type="EMBL" id="ABDF02000085">
    <property type="protein sequence ID" value="EHK18710.1"/>
    <property type="molecule type" value="Genomic_DNA"/>
</dbReference>
<evidence type="ECO:0008006" key="4">
    <source>
        <dbReference type="Google" id="ProtNLM"/>
    </source>
</evidence>
<evidence type="ECO:0000313" key="3">
    <source>
        <dbReference type="Proteomes" id="UP000007115"/>
    </source>
</evidence>
<dbReference type="HOGENOM" id="CLU_541906_0_0_1"/>
<dbReference type="Proteomes" id="UP000007115">
    <property type="component" value="Unassembled WGS sequence"/>
</dbReference>
<dbReference type="eggNOG" id="ENOG502RKUV">
    <property type="taxonomic scope" value="Eukaryota"/>
</dbReference>
<feature type="region of interest" description="Disordered" evidence="1">
    <location>
        <begin position="104"/>
        <end position="132"/>
    </location>
</feature>
<dbReference type="InParanoid" id="G9N325"/>
<dbReference type="AlphaFoldDB" id="G9N325"/>
<dbReference type="GeneID" id="25790280"/>
<accession>G9N325</accession>
<evidence type="ECO:0000313" key="2">
    <source>
        <dbReference type="EMBL" id="EHK18710.1"/>
    </source>
</evidence>
<dbReference type="CDD" id="cd14688">
    <property type="entry name" value="bZIP_YAP"/>
    <property type="match status" value="1"/>
</dbReference>
<dbReference type="VEuPathDB" id="FungiDB:TRIVIDRAFT_204130"/>
<keyword evidence="3" id="KW-1185">Reference proteome</keyword>
<sequence>MSAAGVSKRGKGRPRKEVNAIDSAVKVQREKNRQAQSLFRARRRATEVENELRISQLEKTVERMGDTFLTLVNHVVRSNQKRKDLELAERLQESINTFLTLAASSSDQGGDSINTRNHGDIRQPTLQGVRNPGNEERAGLAAFVEDTSSSQQVSASSAWNPQNSGKLWNLRDQFDPPPFMFSERIGPPANLLGNGWTGGLPFPHKSTLGQAVGHPVTQSMSTLIIQATLYYVYYILLEANDPSRSDAAMSIFRYALKSHSRDELLSNIRWFLGPGQRETYRLGIAEFQILNTQGRDKFPMLNPAVYSHALSDIWVQKQHSSSLDQTLLNASGVESYLLQRGLRRITHDILEIDLEQHDSYREVQPETKSTRTPNLINANVFFPTVPEGGSRVAAIPTQRAHTTRTQFLRAKPEGKSAIVLNVSSRAAHMRFPRHGWSGYSGSKLGQARIFEHIRFKHPECSIRWLHQVWCLAAPAGMTAGKLTGQFFDWLASDEAEFLSGRHK</sequence>
<dbReference type="PANTHER" id="PTHR40618:SF1">
    <property type="entry name" value="B-ZIP TRANSCRIPTION FACTOR (EUROFUNG)"/>
    <property type="match status" value="1"/>
</dbReference>
<dbReference type="PANTHER" id="PTHR40618">
    <property type="entry name" value="B-ZIP TRANSCRIPTION FACTOR (EUROFUNG)-RELATED"/>
    <property type="match status" value="1"/>
</dbReference>
<dbReference type="OMA" id="HEMYRVI"/>
<comment type="caution">
    <text evidence="2">The sequence shown here is derived from an EMBL/GenBank/DDBJ whole genome shotgun (WGS) entry which is preliminary data.</text>
</comment>
<gene>
    <name evidence="2" type="ORF">TRIVIDRAFT_204130</name>
</gene>